<accession>A0ABY5Y1W8</accession>
<evidence type="ECO:0000313" key="12">
    <source>
        <dbReference type="EMBL" id="UWX05574.1"/>
    </source>
</evidence>
<organism evidence="12 13">
    <name type="scientific">Taurinivorans muris</name>
    <dbReference type="NCBI Taxonomy" id="2787751"/>
    <lineage>
        <taxon>Bacteria</taxon>
        <taxon>Pseudomonadati</taxon>
        <taxon>Thermodesulfobacteriota</taxon>
        <taxon>Desulfovibrionia</taxon>
        <taxon>Desulfovibrionales</taxon>
        <taxon>Desulfovibrionaceae</taxon>
        <taxon>Taurinivorans</taxon>
    </lineage>
</organism>
<dbReference type="Pfam" id="PF00571">
    <property type="entry name" value="CBS"/>
    <property type="match status" value="2"/>
</dbReference>
<evidence type="ECO:0000259" key="11">
    <source>
        <dbReference type="PROSITE" id="PS51846"/>
    </source>
</evidence>
<dbReference type="InterPro" id="IPR002550">
    <property type="entry name" value="CNNM"/>
</dbReference>
<dbReference type="Proteomes" id="UP001058120">
    <property type="component" value="Chromosome"/>
</dbReference>
<dbReference type="PROSITE" id="PS51371">
    <property type="entry name" value="CBS"/>
    <property type="match status" value="1"/>
</dbReference>
<evidence type="ECO:0000256" key="6">
    <source>
        <dbReference type="ARBA" id="ARBA00023136"/>
    </source>
</evidence>
<evidence type="ECO:0000256" key="2">
    <source>
        <dbReference type="ARBA" id="ARBA00022692"/>
    </source>
</evidence>
<feature type="transmembrane region" description="Helical" evidence="9">
    <location>
        <begin position="114"/>
        <end position="134"/>
    </location>
</feature>
<keyword evidence="13" id="KW-1185">Reference proteome</keyword>
<dbReference type="InterPro" id="IPR046342">
    <property type="entry name" value="CBS_dom_sf"/>
</dbReference>
<keyword evidence="4 8" id="KW-1133">Transmembrane helix</keyword>
<evidence type="ECO:0000256" key="3">
    <source>
        <dbReference type="ARBA" id="ARBA00022737"/>
    </source>
</evidence>
<dbReference type="Pfam" id="PF01595">
    <property type="entry name" value="CNNM"/>
    <property type="match status" value="1"/>
</dbReference>
<proteinExistence type="predicted"/>
<dbReference type="CDD" id="cd04590">
    <property type="entry name" value="CBS_pair_CorC_HlyC_assoc"/>
    <property type="match status" value="1"/>
</dbReference>
<dbReference type="Gene3D" id="3.10.580.10">
    <property type="entry name" value="CBS-domain"/>
    <property type="match status" value="1"/>
</dbReference>
<keyword evidence="2 8" id="KW-0812">Transmembrane</keyword>
<dbReference type="PANTHER" id="PTHR22777:SF4">
    <property type="entry name" value="UPF0053 PROTEIN SLL1254"/>
    <property type="match status" value="1"/>
</dbReference>
<sequence>MLELIITTVLVVGVSSLCSTTEAMLYSLSWTHIERLKAEGRKAGTILYDMRTNVDKPISAILTLNTVANTAGATVAGALASSVLGTENLIYFSMVITLLILVFGEILPKTIGVIYCNSISPALAYFLQAIILILKPITYCTGLITRLITPKDGAPTATEDDIKILASISRQSGTINDYEEKTISNVLMLDQRRVSDVMTPRTVVFSLPVAMKIFDVYNHEDFWSFSRIPVYASDNEDVVGIVQRREIALAVRDGKKEESLEKIMKPIHFVLESQTLDQVLHKFLDLHQHLFAVLDEYGGLAGVISLEDILEELLGREIVDESDIVDDMRELAQKRKEVALMNKKNMPEGK</sequence>
<comment type="subcellular location">
    <subcellularLocation>
        <location evidence="1">Membrane</location>
        <topology evidence="1">Multi-pass membrane protein</topology>
    </subcellularLocation>
</comment>
<gene>
    <name evidence="12" type="ORF">JBF11_09025</name>
</gene>
<name>A0ABY5Y1W8_9BACT</name>
<evidence type="ECO:0000259" key="10">
    <source>
        <dbReference type="PROSITE" id="PS51371"/>
    </source>
</evidence>
<keyword evidence="5 7" id="KW-0129">CBS domain</keyword>
<keyword evidence="6 8" id="KW-0472">Membrane</keyword>
<dbReference type="PROSITE" id="PS51846">
    <property type="entry name" value="CNNM"/>
    <property type="match status" value="1"/>
</dbReference>
<dbReference type="InterPro" id="IPR000644">
    <property type="entry name" value="CBS_dom"/>
</dbReference>
<dbReference type="InterPro" id="IPR044751">
    <property type="entry name" value="Ion_transp-like_CBS"/>
</dbReference>
<reference evidence="12" key="1">
    <citation type="submission" date="2020-12" db="EMBL/GenBank/DDBJ databases">
        <title>Taurinivorans muris gen. nov., sp. nov., fundamental and realized metabolic niche of a ubiquitous sulfidogenic bacterium in the murine intestine.</title>
        <authorList>
            <person name="Ye H."/>
            <person name="Hanson B.T."/>
            <person name="Loy A."/>
        </authorList>
    </citation>
    <scope>NUCLEOTIDE SEQUENCE</scope>
    <source>
        <strain evidence="12">LT0009</strain>
    </source>
</reference>
<keyword evidence="3" id="KW-0677">Repeat</keyword>
<evidence type="ECO:0000313" key="13">
    <source>
        <dbReference type="Proteomes" id="UP001058120"/>
    </source>
</evidence>
<dbReference type="EMBL" id="CP065938">
    <property type="protein sequence ID" value="UWX05574.1"/>
    <property type="molecule type" value="Genomic_DNA"/>
</dbReference>
<feature type="transmembrane region" description="Helical" evidence="9">
    <location>
        <begin position="89"/>
        <end position="107"/>
    </location>
</feature>
<feature type="domain" description="CBS" evidence="10">
    <location>
        <begin position="263"/>
        <end position="321"/>
    </location>
</feature>
<dbReference type="SUPFAM" id="SSF54631">
    <property type="entry name" value="CBS-domain pair"/>
    <property type="match status" value="1"/>
</dbReference>
<protein>
    <submittedName>
        <fullName evidence="12">HlyC/CorC family transporter</fullName>
    </submittedName>
</protein>
<feature type="domain" description="CNNM transmembrane" evidence="11">
    <location>
        <begin position="1"/>
        <end position="179"/>
    </location>
</feature>
<dbReference type="RefSeq" id="WP_334315158.1">
    <property type="nucleotide sequence ID" value="NZ_CP065938.1"/>
</dbReference>
<dbReference type="PANTHER" id="PTHR22777">
    <property type="entry name" value="HEMOLYSIN-RELATED"/>
    <property type="match status" value="1"/>
</dbReference>
<evidence type="ECO:0000256" key="5">
    <source>
        <dbReference type="ARBA" id="ARBA00023122"/>
    </source>
</evidence>
<evidence type="ECO:0000256" key="7">
    <source>
        <dbReference type="PROSITE-ProRule" id="PRU00703"/>
    </source>
</evidence>
<evidence type="ECO:0000256" key="4">
    <source>
        <dbReference type="ARBA" id="ARBA00022989"/>
    </source>
</evidence>
<evidence type="ECO:0000256" key="8">
    <source>
        <dbReference type="PROSITE-ProRule" id="PRU01193"/>
    </source>
</evidence>
<evidence type="ECO:0000256" key="9">
    <source>
        <dbReference type="SAM" id="Phobius"/>
    </source>
</evidence>
<evidence type="ECO:0000256" key="1">
    <source>
        <dbReference type="ARBA" id="ARBA00004141"/>
    </source>
</evidence>